<comment type="caution">
    <text evidence="2">The sequence shown here is derived from an EMBL/GenBank/DDBJ whole genome shotgun (WGS) entry which is preliminary data.</text>
</comment>
<name>A0A2G5K3P4_9RHOB</name>
<dbReference type="Pfam" id="PF07330">
    <property type="entry name" value="DUF1467"/>
    <property type="match status" value="1"/>
</dbReference>
<dbReference type="InterPro" id="IPR009935">
    <property type="entry name" value="DUF1467"/>
</dbReference>
<gene>
    <name evidence="2" type="ORF">BFP76_02705</name>
</gene>
<proteinExistence type="predicted"/>
<keyword evidence="1" id="KW-1133">Transmembrane helix</keyword>
<dbReference type="AlphaFoldDB" id="A0A2G5K3P4"/>
<evidence type="ECO:0000313" key="3">
    <source>
        <dbReference type="Proteomes" id="UP000231516"/>
    </source>
</evidence>
<feature type="transmembrane region" description="Helical" evidence="1">
    <location>
        <begin position="53"/>
        <end position="72"/>
    </location>
</feature>
<dbReference type="EMBL" id="MDGM01000012">
    <property type="protein sequence ID" value="PIB24158.1"/>
    <property type="molecule type" value="Genomic_DNA"/>
</dbReference>
<dbReference type="RefSeq" id="WP_099592437.1">
    <property type="nucleotide sequence ID" value="NZ_MDGM01000012.1"/>
</dbReference>
<keyword evidence="1" id="KW-0472">Membrane</keyword>
<accession>A0A2G5K3P4</accession>
<dbReference type="OrthoDB" id="9804637at2"/>
<organism evidence="2 3">
    <name type="scientific">Paramylibacter kogurei</name>
    <dbReference type="NCBI Taxonomy" id="1889778"/>
    <lineage>
        <taxon>Bacteria</taxon>
        <taxon>Pseudomonadati</taxon>
        <taxon>Pseudomonadota</taxon>
        <taxon>Alphaproteobacteria</taxon>
        <taxon>Rhodobacterales</taxon>
        <taxon>Paracoccaceae</taxon>
        <taxon>Paramylibacter</taxon>
    </lineage>
</organism>
<evidence type="ECO:0000313" key="2">
    <source>
        <dbReference type="EMBL" id="PIB24158.1"/>
    </source>
</evidence>
<protein>
    <recommendedName>
        <fullName evidence="4">DUF1467 domain-containing protein</fullName>
    </recommendedName>
</protein>
<sequence length="90" mass="10003">MTISASLVLLAVTWFMILFIVLPIRLKSQGEDNNVVPGTSASAPADPQIKKRMLITTLITIPVWLFLVWLISSGLITSEQMDIYNIIESN</sequence>
<evidence type="ECO:0000256" key="1">
    <source>
        <dbReference type="SAM" id="Phobius"/>
    </source>
</evidence>
<keyword evidence="3" id="KW-1185">Reference proteome</keyword>
<reference evidence="2 3" key="1">
    <citation type="submission" date="2016-08" db="EMBL/GenBank/DDBJ databases">
        <title>Draft genome of Amylibacter sp. strain 4G11.</title>
        <authorList>
            <person name="Wong S.-K."/>
            <person name="Hamasaki K."/>
            <person name="Yoshizawa S."/>
        </authorList>
    </citation>
    <scope>NUCLEOTIDE SEQUENCE [LARGE SCALE GENOMIC DNA]</scope>
    <source>
        <strain evidence="2 3">4G11</strain>
    </source>
</reference>
<feature type="transmembrane region" description="Helical" evidence="1">
    <location>
        <begin position="6"/>
        <end position="24"/>
    </location>
</feature>
<evidence type="ECO:0008006" key="4">
    <source>
        <dbReference type="Google" id="ProtNLM"/>
    </source>
</evidence>
<dbReference type="Proteomes" id="UP000231516">
    <property type="component" value="Unassembled WGS sequence"/>
</dbReference>
<keyword evidence="1" id="KW-0812">Transmembrane</keyword>